<dbReference type="EMBL" id="BDQX01000069">
    <property type="protein sequence ID" value="GBG06981.1"/>
    <property type="molecule type" value="Genomic_DNA"/>
</dbReference>
<feature type="transmembrane region" description="Helical" evidence="7">
    <location>
        <begin position="610"/>
        <end position="630"/>
    </location>
</feature>
<evidence type="ECO:0000256" key="5">
    <source>
        <dbReference type="ARBA" id="ARBA00023136"/>
    </source>
</evidence>
<keyword evidence="3" id="KW-0677">Repeat</keyword>
<keyword evidence="5 7" id="KW-0472">Membrane</keyword>
<evidence type="ECO:0000256" key="2">
    <source>
        <dbReference type="ARBA" id="ARBA00022692"/>
    </source>
</evidence>
<feature type="transmembrane region" description="Helical" evidence="7">
    <location>
        <begin position="539"/>
        <end position="557"/>
    </location>
</feature>
<dbReference type="SUPFAM" id="SSF48452">
    <property type="entry name" value="TPR-like"/>
    <property type="match status" value="1"/>
</dbReference>
<evidence type="ECO:0000256" key="4">
    <source>
        <dbReference type="ARBA" id="ARBA00022989"/>
    </source>
</evidence>
<organism evidence="10 11">
    <name type="scientific">Paenibacillus agaridevorans</name>
    <dbReference type="NCBI Taxonomy" id="171404"/>
    <lineage>
        <taxon>Bacteria</taxon>
        <taxon>Bacillati</taxon>
        <taxon>Bacillota</taxon>
        <taxon>Bacilli</taxon>
        <taxon>Bacillales</taxon>
        <taxon>Paenibacillaceae</taxon>
        <taxon>Paenibacillus</taxon>
    </lineage>
</organism>
<dbReference type="Proteomes" id="UP000245202">
    <property type="component" value="Unassembled WGS sequence"/>
</dbReference>
<accession>A0A2R5EUB3</accession>
<evidence type="ECO:0000256" key="3">
    <source>
        <dbReference type="ARBA" id="ARBA00022737"/>
    </source>
</evidence>
<feature type="transmembrane region" description="Helical" evidence="7">
    <location>
        <begin position="472"/>
        <end position="489"/>
    </location>
</feature>
<reference evidence="10 11" key="1">
    <citation type="submission" date="2017-08" db="EMBL/GenBank/DDBJ databases">
        <title>Substantial Increase in Enzyme Production by Combined Drug-Resistance Mutations in Paenibacillus agaridevorans.</title>
        <authorList>
            <person name="Tanaka Y."/>
            <person name="Funane K."/>
            <person name="Hosaka T."/>
            <person name="Shiwa Y."/>
            <person name="Fujita N."/>
            <person name="Miyazaki T."/>
            <person name="Yoshikawa H."/>
            <person name="Murakami K."/>
            <person name="Kasahara K."/>
            <person name="Inaoka T."/>
            <person name="Hiraga Y."/>
            <person name="Ochi K."/>
        </authorList>
    </citation>
    <scope>NUCLEOTIDE SEQUENCE [LARGE SCALE GENOMIC DNA]</scope>
    <source>
        <strain evidence="10 11">T-3040</strain>
    </source>
</reference>
<keyword evidence="4 7" id="KW-1133">Transmembrane helix</keyword>
<feature type="transmembrane region" description="Helical" evidence="7">
    <location>
        <begin position="577"/>
        <end position="598"/>
    </location>
</feature>
<proteinExistence type="predicted"/>
<evidence type="ECO:0000313" key="10">
    <source>
        <dbReference type="EMBL" id="GBG06981.1"/>
    </source>
</evidence>
<dbReference type="Gene3D" id="2.120.10.30">
    <property type="entry name" value="TolB, C-terminal domain"/>
    <property type="match status" value="2"/>
</dbReference>
<keyword evidence="2 7" id="KW-0812">Transmembrane</keyword>
<dbReference type="GO" id="GO:0008270">
    <property type="term" value="F:zinc ion binding"/>
    <property type="evidence" value="ECO:0007669"/>
    <property type="project" value="UniProtKB-KW"/>
</dbReference>
<dbReference type="InterPro" id="IPR050952">
    <property type="entry name" value="TRIM-NHL_E3_ligases"/>
</dbReference>
<dbReference type="AlphaFoldDB" id="A0A2R5EUB3"/>
<comment type="subcellular location">
    <subcellularLocation>
        <location evidence="1">Membrane</location>
        <topology evidence="1">Multi-pass membrane protein</topology>
    </subcellularLocation>
</comment>
<dbReference type="PANTHER" id="PTHR24104">
    <property type="entry name" value="E3 UBIQUITIN-PROTEIN LIGASE NHLRC1-RELATED"/>
    <property type="match status" value="1"/>
</dbReference>
<evidence type="ECO:0000259" key="9">
    <source>
        <dbReference type="Pfam" id="PF08450"/>
    </source>
</evidence>
<gene>
    <name evidence="10" type="ORF">PAT3040_01527</name>
</gene>
<name>A0A2R5EUB3_9BACL</name>
<feature type="domain" description="SMP-30/Gluconolactonase/LRE-like region" evidence="9">
    <location>
        <begin position="92"/>
        <end position="168"/>
    </location>
</feature>
<feature type="repeat" description="NHL" evidence="6">
    <location>
        <begin position="79"/>
        <end position="110"/>
    </location>
</feature>
<dbReference type="InterPro" id="IPR011042">
    <property type="entry name" value="6-blade_b-propeller_TolB-like"/>
</dbReference>
<dbReference type="PANTHER" id="PTHR24104:SF25">
    <property type="entry name" value="PROTEIN LIN-41"/>
    <property type="match status" value="1"/>
</dbReference>
<dbReference type="InterPro" id="IPR011990">
    <property type="entry name" value="TPR-like_helical_dom_sf"/>
</dbReference>
<dbReference type="Pfam" id="PF04893">
    <property type="entry name" value="Yip1"/>
    <property type="match status" value="1"/>
</dbReference>
<feature type="domain" description="Yip1" evidence="8">
    <location>
        <begin position="521"/>
        <end position="690"/>
    </location>
</feature>
<evidence type="ECO:0000256" key="1">
    <source>
        <dbReference type="ARBA" id="ARBA00004141"/>
    </source>
</evidence>
<evidence type="ECO:0000259" key="8">
    <source>
        <dbReference type="Pfam" id="PF04893"/>
    </source>
</evidence>
<sequence>MKPAQSKMNRLLRGLLAVCLVWVVFPAAVSADYPYSTNYRSAATGSLVWTQAAFAPEQVLGRDIFVPDPNDPAKQVQSPLMQPRDLFIDAQDRIYVADSGNNRVVVFHPNGEFDRVLPALEGTPLSNPQGLHVDEKGQIYVADTGNARVVMLDQQGKLLKEYKLPESRFIPADYRFEPIKVAVDKRGFLYIVSLGSYNGLMQLDPEGGFVRFFAANKVPFSVLDSIKRMVYSKAMYEKQLSKLPPAINNVNIDERGFTYTVSFGESLTEDQVKKLNNAGKYFLGSSSTLGDGNKKFGEYRFRQIGQTVNLKDIAIDASGNFSVVDGDSKMISQYDAFGNLLFFWSGDASPNTTQLGIVKSPSAIDINSKNELFILDDNANLIQTYRQTEFGALVYKANNLTVDGRYKEAEPLWREVHHLNAYYTPAMVGLAQSAYARGDYAESQKLFRDAGIQEGYSNAYWQIRLQWFQDKFGLFMNLIMAAVALYVGYRMAAKRYPVLLNSPIRIRLRSRFLGQMKHSLYVLRHPIDGFSALRYENKGSYSSALIILALAYTSYAVSRTHTSFTFNMEAIMPLSGLTVFLQFFLVWIGWVVSNYLVSSIMRGEGRFKDVFVGSAYALTPFIVVGLPLTLISNGMSLSEESIYNFLHTGMMVWIFLLLVWKVQSLQNYTVGETVINLLYTAGTMIIIGVLIFILFGLSTELRSFIYSILQEVSAR</sequence>
<dbReference type="GO" id="GO:0016020">
    <property type="term" value="C:membrane"/>
    <property type="evidence" value="ECO:0007669"/>
    <property type="project" value="UniProtKB-SubCell"/>
</dbReference>
<evidence type="ECO:0000256" key="6">
    <source>
        <dbReference type="PROSITE-ProRule" id="PRU00504"/>
    </source>
</evidence>
<dbReference type="InterPro" id="IPR013658">
    <property type="entry name" value="SGL"/>
</dbReference>
<dbReference type="InterPro" id="IPR001258">
    <property type="entry name" value="NHL_repeat"/>
</dbReference>
<feature type="transmembrane region" description="Helical" evidence="7">
    <location>
        <begin position="642"/>
        <end position="662"/>
    </location>
</feature>
<keyword evidence="11" id="KW-1185">Reference proteome</keyword>
<comment type="caution">
    <text evidence="10">The sequence shown here is derived from an EMBL/GenBank/DDBJ whole genome shotgun (WGS) entry which is preliminary data.</text>
</comment>
<dbReference type="SUPFAM" id="SSF101898">
    <property type="entry name" value="NHL repeat"/>
    <property type="match status" value="1"/>
</dbReference>
<dbReference type="CDD" id="cd05819">
    <property type="entry name" value="NHL"/>
    <property type="match status" value="1"/>
</dbReference>
<dbReference type="PROSITE" id="PS51125">
    <property type="entry name" value="NHL"/>
    <property type="match status" value="2"/>
</dbReference>
<dbReference type="InterPro" id="IPR006977">
    <property type="entry name" value="Yip1_dom"/>
</dbReference>
<feature type="transmembrane region" description="Helical" evidence="7">
    <location>
        <begin position="674"/>
        <end position="697"/>
    </location>
</feature>
<dbReference type="Pfam" id="PF08450">
    <property type="entry name" value="SGL"/>
    <property type="match status" value="1"/>
</dbReference>
<protein>
    <recommendedName>
        <fullName evidence="12">Nuclease PIN</fullName>
    </recommendedName>
</protein>
<dbReference type="RefSeq" id="WP_108992124.1">
    <property type="nucleotide sequence ID" value="NZ_BDQX01000069.1"/>
</dbReference>
<evidence type="ECO:0000256" key="7">
    <source>
        <dbReference type="SAM" id="Phobius"/>
    </source>
</evidence>
<evidence type="ECO:0000313" key="11">
    <source>
        <dbReference type="Proteomes" id="UP000245202"/>
    </source>
</evidence>
<evidence type="ECO:0008006" key="12">
    <source>
        <dbReference type="Google" id="ProtNLM"/>
    </source>
</evidence>
<feature type="repeat" description="NHL" evidence="6">
    <location>
        <begin position="121"/>
        <end position="155"/>
    </location>
</feature>